<comment type="caution">
    <text evidence="2">The sequence shown here is derived from an EMBL/GenBank/DDBJ whole genome shotgun (WGS) entry which is preliminary data.</text>
</comment>
<dbReference type="Proteomes" id="UP001589810">
    <property type="component" value="Unassembled WGS sequence"/>
</dbReference>
<protein>
    <submittedName>
        <fullName evidence="2">Uncharacterized protein</fullName>
    </submittedName>
</protein>
<dbReference type="RefSeq" id="WP_273935102.1">
    <property type="nucleotide sequence ID" value="NZ_CP097263.1"/>
</dbReference>
<dbReference type="EMBL" id="JBHLUD010000009">
    <property type="protein sequence ID" value="MFC0545073.1"/>
    <property type="molecule type" value="Genomic_DNA"/>
</dbReference>
<name>A0ABV6MXP3_9PSEU</name>
<reference evidence="2 3" key="1">
    <citation type="submission" date="2024-09" db="EMBL/GenBank/DDBJ databases">
        <authorList>
            <person name="Sun Q."/>
            <person name="Mori K."/>
        </authorList>
    </citation>
    <scope>NUCLEOTIDE SEQUENCE [LARGE SCALE GENOMIC DNA]</scope>
    <source>
        <strain evidence="2 3">TBRC 1432</strain>
    </source>
</reference>
<sequence>MRTLLVAALMLATAGVATADTGLHDCGTRLDQTSAVGWCHGTGRFSMDVLCSDGSTEHSGTVYIVDGYGLVGASCFNRPVSARIVMKS</sequence>
<evidence type="ECO:0000313" key="2">
    <source>
        <dbReference type="EMBL" id="MFC0545073.1"/>
    </source>
</evidence>
<accession>A0ABV6MXP3</accession>
<keyword evidence="3" id="KW-1185">Reference proteome</keyword>
<feature type="chain" id="PRO_5047459650" evidence="1">
    <location>
        <begin position="20"/>
        <end position="88"/>
    </location>
</feature>
<keyword evidence="1" id="KW-0732">Signal</keyword>
<evidence type="ECO:0000256" key="1">
    <source>
        <dbReference type="SAM" id="SignalP"/>
    </source>
</evidence>
<feature type="signal peptide" evidence="1">
    <location>
        <begin position="1"/>
        <end position="19"/>
    </location>
</feature>
<gene>
    <name evidence="2" type="ORF">ACFFH7_26445</name>
</gene>
<organism evidence="2 3">
    <name type="scientific">Kutzneria chonburiensis</name>
    <dbReference type="NCBI Taxonomy" id="1483604"/>
    <lineage>
        <taxon>Bacteria</taxon>
        <taxon>Bacillati</taxon>
        <taxon>Actinomycetota</taxon>
        <taxon>Actinomycetes</taxon>
        <taxon>Pseudonocardiales</taxon>
        <taxon>Pseudonocardiaceae</taxon>
        <taxon>Kutzneria</taxon>
    </lineage>
</organism>
<proteinExistence type="predicted"/>
<evidence type="ECO:0000313" key="3">
    <source>
        <dbReference type="Proteomes" id="UP001589810"/>
    </source>
</evidence>